<feature type="chain" id="PRO_5039533359" evidence="8">
    <location>
        <begin position="21"/>
        <end position="582"/>
    </location>
</feature>
<dbReference type="Proteomes" id="UP000823862">
    <property type="component" value="Unassembled WGS sequence"/>
</dbReference>
<evidence type="ECO:0000256" key="1">
    <source>
        <dbReference type="ARBA" id="ARBA00004496"/>
    </source>
</evidence>
<keyword evidence="2" id="KW-0963">Cytoplasm</keyword>
<comment type="caution">
    <text evidence="9">The sequence shown here is derived from an EMBL/GenBank/DDBJ whole genome shotgun (WGS) entry which is preliminary data.</text>
</comment>
<keyword evidence="8" id="KW-0732">Signal</keyword>
<dbReference type="InterPro" id="IPR011990">
    <property type="entry name" value="TPR-like_helical_dom_sf"/>
</dbReference>
<dbReference type="EMBL" id="DWZI01000004">
    <property type="protein sequence ID" value="HJA84803.1"/>
    <property type="molecule type" value="Genomic_DNA"/>
</dbReference>
<reference evidence="9" key="2">
    <citation type="submission" date="2021-04" db="EMBL/GenBank/DDBJ databases">
        <authorList>
            <person name="Gilroy R."/>
        </authorList>
    </citation>
    <scope>NUCLEOTIDE SEQUENCE</scope>
    <source>
        <strain evidence="9">ChiHjej12B11-9795</strain>
    </source>
</reference>
<reference evidence="9" key="1">
    <citation type="journal article" date="2021" name="PeerJ">
        <title>Extensive microbial diversity within the chicken gut microbiome revealed by metagenomics and culture.</title>
        <authorList>
            <person name="Gilroy R."/>
            <person name="Ravi A."/>
            <person name="Getino M."/>
            <person name="Pursley I."/>
            <person name="Horton D.L."/>
            <person name="Alikhan N.F."/>
            <person name="Baker D."/>
            <person name="Gharbi K."/>
            <person name="Hall N."/>
            <person name="Watson M."/>
            <person name="Adriaenssens E.M."/>
            <person name="Foster-Nyarko E."/>
            <person name="Jarju S."/>
            <person name="Secka A."/>
            <person name="Antonio M."/>
            <person name="Oren A."/>
            <person name="Chaudhuri R.R."/>
            <person name="La Ragione R."/>
            <person name="Hildebrand F."/>
            <person name="Pallen M.J."/>
        </authorList>
    </citation>
    <scope>NUCLEOTIDE SEQUENCE</scope>
    <source>
        <strain evidence="9">ChiHjej12B11-9795</strain>
    </source>
</reference>
<evidence type="ECO:0000256" key="4">
    <source>
        <dbReference type="ARBA" id="ARBA00022803"/>
    </source>
</evidence>
<proteinExistence type="inferred from homology"/>
<evidence type="ECO:0000256" key="8">
    <source>
        <dbReference type="SAM" id="SignalP"/>
    </source>
</evidence>
<keyword evidence="7" id="KW-0175">Coiled coil</keyword>
<evidence type="ECO:0000256" key="5">
    <source>
        <dbReference type="ARBA" id="ARBA00038253"/>
    </source>
</evidence>
<sequence length="582" mass="67968">MKFTLYLFIAWSLLTWSACSHDRYPSVLQVADSLTAAYPDSALALLEAWRPLMKQESEQVQMYYNLLCIKARDKAYITHTSDSLMLAVLHYYESRNDRRHLPEAYYYAGRVMSDLGDTPQALDYFTQSLDAMPEEAIDLRSRVTAQMGTLFAYQGLYQEALEMHQKSLQCSEMLKDTVGMIYSLRDVALAYRCLEQNDSVLPYYKKAYTWSVMAHEQEMAKVLRFVMSSFYLDRGMYDSARVYLPQYFDDLSGENKQAAYIIAGYYHDKTGRQDSAVYYHSKLLEWGDVYAKDLACRYLLQQAVREKDMKQTESFLNAYLMYSDSLLLRTQTEAISQKYSLYNYQLRERENARLLKAYNAQTKNLLYLSICLAGGLLAFIAYRQYQWKSREILEMRLEKLKLLKKKTEDDNLQNKKEMNRRLQDLRTALQEEQQKGVKREEEFHTVQEQLANAQQQMETSRMLKEEKREGIQSTPIVKMLTKKAASHRGVTHISQQEWKELEKAFREIDAEFLSKLAQLSYNFKPTEWKVCLLLKAGFTPTQIGTLTGNPIQTISSMRARMAERMLSGCHSAKDWDEFICSL</sequence>
<feature type="coiled-coil region" evidence="7">
    <location>
        <begin position="390"/>
        <end position="442"/>
    </location>
</feature>
<comment type="subcellular location">
    <subcellularLocation>
        <location evidence="1">Cytoplasm</location>
    </subcellularLocation>
</comment>
<dbReference type="InterPro" id="IPR019734">
    <property type="entry name" value="TPR_rpt"/>
</dbReference>
<comment type="similarity">
    <text evidence="5">Belongs to the Rap family.</text>
</comment>
<dbReference type="PANTHER" id="PTHR46630:SF1">
    <property type="entry name" value="TETRATRICOPEPTIDE REPEAT PROTEIN 29"/>
    <property type="match status" value="1"/>
</dbReference>
<dbReference type="GO" id="GO:0005737">
    <property type="term" value="C:cytoplasm"/>
    <property type="evidence" value="ECO:0007669"/>
    <property type="project" value="UniProtKB-SubCell"/>
</dbReference>
<evidence type="ECO:0000256" key="3">
    <source>
        <dbReference type="ARBA" id="ARBA00022737"/>
    </source>
</evidence>
<evidence type="ECO:0000256" key="2">
    <source>
        <dbReference type="ARBA" id="ARBA00022490"/>
    </source>
</evidence>
<dbReference type="PROSITE" id="PS51257">
    <property type="entry name" value="PROKAR_LIPOPROTEIN"/>
    <property type="match status" value="1"/>
</dbReference>
<dbReference type="Pfam" id="PF13424">
    <property type="entry name" value="TPR_12"/>
    <property type="match status" value="1"/>
</dbReference>
<evidence type="ECO:0000256" key="6">
    <source>
        <dbReference type="PROSITE-ProRule" id="PRU00339"/>
    </source>
</evidence>
<gene>
    <name evidence="9" type="ORF">H9950_01150</name>
</gene>
<feature type="signal peptide" evidence="8">
    <location>
        <begin position="1"/>
        <end position="20"/>
    </location>
</feature>
<accession>A0A9D2HVE5</accession>
<dbReference type="InterPro" id="IPR051476">
    <property type="entry name" value="Bac_ResReg_Asp_Phosphatase"/>
</dbReference>
<dbReference type="SMART" id="SM00028">
    <property type="entry name" value="TPR"/>
    <property type="match status" value="2"/>
</dbReference>
<evidence type="ECO:0000256" key="7">
    <source>
        <dbReference type="SAM" id="Coils"/>
    </source>
</evidence>
<keyword evidence="3" id="KW-0677">Repeat</keyword>
<keyword evidence="4 6" id="KW-0802">TPR repeat</keyword>
<dbReference type="PANTHER" id="PTHR46630">
    <property type="entry name" value="TETRATRICOPEPTIDE REPEAT PROTEIN 29"/>
    <property type="match status" value="1"/>
</dbReference>
<dbReference type="Gene3D" id="1.25.40.10">
    <property type="entry name" value="Tetratricopeptide repeat domain"/>
    <property type="match status" value="1"/>
</dbReference>
<protein>
    <submittedName>
        <fullName evidence="9">Tetratricopeptide repeat protein</fullName>
    </submittedName>
</protein>
<evidence type="ECO:0000313" key="9">
    <source>
        <dbReference type="EMBL" id="HJA84803.1"/>
    </source>
</evidence>
<evidence type="ECO:0000313" key="10">
    <source>
        <dbReference type="Proteomes" id="UP000823862"/>
    </source>
</evidence>
<dbReference type="SUPFAM" id="SSF48452">
    <property type="entry name" value="TPR-like"/>
    <property type="match status" value="1"/>
</dbReference>
<feature type="repeat" description="TPR" evidence="6">
    <location>
        <begin position="102"/>
        <end position="135"/>
    </location>
</feature>
<dbReference type="PROSITE" id="PS50005">
    <property type="entry name" value="TPR"/>
    <property type="match status" value="1"/>
</dbReference>
<organism evidence="9 10">
    <name type="scientific">Candidatus Bacteroides avicola</name>
    <dbReference type="NCBI Taxonomy" id="2838468"/>
    <lineage>
        <taxon>Bacteria</taxon>
        <taxon>Pseudomonadati</taxon>
        <taxon>Bacteroidota</taxon>
        <taxon>Bacteroidia</taxon>
        <taxon>Bacteroidales</taxon>
        <taxon>Bacteroidaceae</taxon>
        <taxon>Bacteroides</taxon>
    </lineage>
</organism>
<dbReference type="AlphaFoldDB" id="A0A9D2HVE5"/>
<name>A0A9D2HVE5_9BACE</name>